<sequence length="261" mass="29223">MRWARYLVDGRETFGLLEGDRLADVTGDPFDGFERTRATRPLAETKLLAPVMPRTFYAAGLNYAEHVREIAESVGMAPEIPKAADIGYRAINAISGPGDPIVIPADASDQIQYEAELVAVIGREAKRLTYDNCFDCVLGFTIGNDVSERSWQKEDFTLWRAKNTDSFAPMGPWIETEFDQQAARTKVRLNGREIIDFPTANMVHSVADFLVRMTRYVTLYPRDVIWMGTEGKSENMVHGDICEIEITGIGRLRNPVIRASG</sequence>
<evidence type="ECO:0000256" key="1">
    <source>
        <dbReference type="ARBA" id="ARBA00010211"/>
    </source>
</evidence>
<dbReference type="Gene3D" id="2.30.30.370">
    <property type="entry name" value="FAH"/>
    <property type="match status" value="1"/>
</dbReference>
<evidence type="ECO:0000313" key="5">
    <source>
        <dbReference type="EMBL" id="PJK27922.1"/>
    </source>
</evidence>
<accession>A0A2M9FWT7</accession>
<dbReference type="InterPro" id="IPR051121">
    <property type="entry name" value="FAH"/>
</dbReference>
<organism evidence="5 6">
    <name type="scientific">Minwuia thermotolerans</name>
    <dbReference type="NCBI Taxonomy" id="2056226"/>
    <lineage>
        <taxon>Bacteria</taxon>
        <taxon>Pseudomonadati</taxon>
        <taxon>Pseudomonadota</taxon>
        <taxon>Alphaproteobacteria</taxon>
        <taxon>Minwuiales</taxon>
        <taxon>Minwuiaceae</taxon>
        <taxon>Minwuia</taxon>
    </lineage>
</organism>
<dbReference type="PANTHER" id="PTHR42796:SF4">
    <property type="entry name" value="FUMARYLACETOACETATE HYDROLASE DOMAIN-CONTAINING PROTEIN 2A"/>
    <property type="match status" value="1"/>
</dbReference>
<dbReference type="AlphaFoldDB" id="A0A2M9FWT7"/>
<dbReference type="GO" id="GO:0046872">
    <property type="term" value="F:metal ion binding"/>
    <property type="evidence" value="ECO:0007669"/>
    <property type="project" value="UniProtKB-KW"/>
</dbReference>
<protein>
    <submittedName>
        <fullName evidence="5">2-keto-4-pentenoate hydratase</fullName>
    </submittedName>
</protein>
<evidence type="ECO:0000259" key="4">
    <source>
        <dbReference type="Pfam" id="PF10370"/>
    </source>
</evidence>
<keyword evidence="6" id="KW-1185">Reference proteome</keyword>
<reference evidence="5 6" key="1">
    <citation type="submission" date="2017-11" db="EMBL/GenBank/DDBJ databases">
        <title>Draft genome sequence of Rhizobiales bacterium SY3-13.</title>
        <authorList>
            <person name="Sun C."/>
        </authorList>
    </citation>
    <scope>NUCLEOTIDE SEQUENCE [LARGE SCALE GENOMIC DNA]</scope>
    <source>
        <strain evidence="5 6">SY3-13</strain>
    </source>
</reference>
<dbReference type="EMBL" id="PHIG01000052">
    <property type="protein sequence ID" value="PJK27922.1"/>
    <property type="molecule type" value="Genomic_DNA"/>
</dbReference>
<dbReference type="OrthoDB" id="5197601at2"/>
<gene>
    <name evidence="5" type="ORF">CVT23_19485</name>
</gene>
<comment type="caution">
    <text evidence="5">The sequence shown here is derived from an EMBL/GenBank/DDBJ whole genome shotgun (WGS) entry which is preliminary data.</text>
</comment>
<evidence type="ECO:0000256" key="2">
    <source>
        <dbReference type="ARBA" id="ARBA00022723"/>
    </source>
</evidence>
<dbReference type="Proteomes" id="UP000229498">
    <property type="component" value="Unassembled WGS sequence"/>
</dbReference>
<evidence type="ECO:0000259" key="3">
    <source>
        <dbReference type="Pfam" id="PF01557"/>
    </source>
</evidence>
<dbReference type="PANTHER" id="PTHR42796">
    <property type="entry name" value="FUMARYLACETOACETATE HYDROLASE DOMAIN-CONTAINING PROTEIN 2A-RELATED"/>
    <property type="match status" value="1"/>
</dbReference>
<dbReference type="RefSeq" id="WP_109794556.1">
    <property type="nucleotide sequence ID" value="NZ_PHIG01000052.1"/>
</dbReference>
<dbReference type="GO" id="GO:0044281">
    <property type="term" value="P:small molecule metabolic process"/>
    <property type="evidence" value="ECO:0007669"/>
    <property type="project" value="UniProtKB-ARBA"/>
</dbReference>
<dbReference type="Pfam" id="PF10370">
    <property type="entry name" value="Rv2993c-like_N"/>
    <property type="match status" value="1"/>
</dbReference>
<dbReference type="InterPro" id="IPR011234">
    <property type="entry name" value="Fumarylacetoacetase-like_C"/>
</dbReference>
<dbReference type="SUPFAM" id="SSF56529">
    <property type="entry name" value="FAH"/>
    <property type="match status" value="1"/>
</dbReference>
<evidence type="ECO:0000313" key="6">
    <source>
        <dbReference type="Proteomes" id="UP000229498"/>
    </source>
</evidence>
<dbReference type="Pfam" id="PF01557">
    <property type="entry name" value="FAA_hydrolase"/>
    <property type="match status" value="1"/>
</dbReference>
<dbReference type="GO" id="GO:0003824">
    <property type="term" value="F:catalytic activity"/>
    <property type="evidence" value="ECO:0007669"/>
    <property type="project" value="InterPro"/>
</dbReference>
<feature type="domain" description="Fumarylacetoacetase-like C-terminal" evidence="3">
    <location>
        <begin position="56"/>
        <end position="256"/>
    </location>
</feature>
<keyword evidence="2" id="KW-0479">Metal-binding</keyword>
<dbReference type="InterPro" id="IPR018833">
    <property type="entry name" value="Rv2993c-like_N"/>
</dbReference>
<feature type="domain" description="Rv2993c-like N-terminal" evidence="4">
    <location>
        <begin position="1"/>
        <end position="50"/>
    </location>
</feature>
<name>A0A2M9FWT7_9PROT</name>
<dbReference type="Gene3D" id="3.90.850.10">
    <property type="entry name" value="Fumarylacetoacetase-like, C-terminal domain"/>
    <property type="match status" value="1"/>
</dbReference>
<dbReference type="InterPro" id="IPR036663">
    <property type="entry name" value="Fumarylacetoacetase_C_sf"/>
</dbReference>
<comment type="similarity">
    <text evidence="1">Belongs to the FAH family.</text>
</comment>
<proteinExistence type="inferred from homology"/>